<accession>A0A0L6U2H2</accession>
<dbReference type="GO" id="GO:0022857">
    <property type="term" value="F:transmembrane transporter activity"/>
    <property type="evidence" value="ECO:0007669"/>
    <property type="project" value="InterPro"/>
</dbReference>
<keyword evidence="4 5" id="KW-0472">Membrane</keyword>
<evidence type="ECO:0008006" key="8">
    <source>
        <dbReference type="Google" id="ProtNLM"/>
    </source>
</evidence>
<dbReference type="GO" id="GO:0016020">
    <property type="term" value="C:membrane"/>
    <property type="evidence" value="ECO:0007669"/>
    <property type="project" value="UniProtKB-SubCell"/>
</dbReference>
<name>A0A0L6U2H2_9FIRM</name>
<dbReference type="STRING" id="52689.AKG39_09195"/>
<evidence type="ECO:0000256" key="4">
    <source>
        <dbReference type="ARBA" id="ARBA00023136"/>
    </source>
</evidence>
<keyword evidence="3 5" id="KW-1133">Transmembrane helix</keyword>
<evidence type="ECO:0000256" key="2">
    <source>
        <dbReference type="ARBA" id="ARBA00022692"/>
    </source>
</evidence>
<keyword evidence="2 5" id="KW-0812">Transmembrane</keyword>
<feature type="transmembrane region" description="Helical" evidence="5">
    <location>
        <begin position="402"/>
        <end position="419"/>
    </location>
</feature>
<evidence type="ECO:0000256" key="3">
    <source>
        <dbReference type="ARBA" id="ARBA00022989"/>
    </source>
</evidence>
<sequence>MADPKTRPYLGFLVFALVGLFISVVTPFTGLSPTGHIVFGSLLGALGLWIFKPGNIPYFAGAIIIIVGCVAAGISIKTVTSGFSSASMWLLIPAMFFGFALRKTGLGNRIAFFVLEKIKPSYPMILMGWFVIGLLFSFLTPSSTVRMLILCAVAVSVADACQLAKGTRGRSLIVISAWFTAIFIGIGWFTGSLNGPVLTGFLPAEMQALINPDIWLKTMCLPWIFITIVFLIGLFFVLRPKEKLPVTRADMKRFYSDLGKITPEEIATLVILVGVFLGLGFQKMHGLPSFAIMLVGLFCLMLFKIITVPDIGNGISWDIIIFIGTIMGLSEIFAEAGIVDWISAGIAPLTTLLATSPLIFVMGLMLLFTVLRFLDITWGWTTAALLSTTTPMLYSVYGIHPIILLFVFAAGAGIFFLSYQQPWIALTESVTKDAGWNVNHMQKAGIVFFGSVLLAILVFVPYWQWIGVLPS</sequence>
<feature type="transmembrane region" description="Helical" evidence="5">
    <location>
        <begin position="82"/>
        <end position="101"/>
    </location>
</feature>
<dbReference type="Proteomes" id="UP000036873">
    <property type="component" value="Unassembled WGS sequence"/>
</dbReference>
<dbReference type="EMBL" id="LGYO01000022">
    <property type="protein sequence ID" value="KNZ41985.1"/>
    <property type="molecule type" value="Genomic_DNA"/>
</dbReference>
<protein>
    <recommendedName>
        <fullName evidence="8">Tricarboxylate transporter</fullName>
    </recommendedName>
</protein>
<feature type="transmembrane region" description="Helical" evidence="5">
    <location>
        <begin position="446"/>
        <end position="466"/>
    </location>
</feature>
<feature type="transmembrane region" description="Helical" evidence="5">
    <location>
        <begin position="345"/>
        <end position="371"/>
    </location>
</feature>
<feature type="transmembrane region" description="Helical" evidence="5">
    <location>
        <begin position="214"/>
        <end position="238"/>
    </location>
</feature>
<keyword evidence="7" id="KW-1185">Reference proteome</keyword>
<comment type="caution">
    <text evidence="6">The sequence shown here is derived from an EMBL/GenBank/DDBJ whole genome shotgun (WGS) entry which is preliminary data.</text>
</comment>
<dbReference type="Pfam" id="PF00939">
    <property type="entry name" value="Na_sulph_symp"/>
    <property type="match status" value="1"/>
</dbReference>
<feature type="transmembrane region" description="Helical" evidence="5">
    <location>
        <begin position="261"/>
        <end position="281"/>
    </location>
</feature>
<dbReference type="AlphaFoldDB" id="A0A0L6U2H2"/>
<reference evidence="7" key="1">
    <citation type="submission" date="2015-07" db="EMBL/GenBank/DDBJ databases">
        <title>Draft genome sequence of Acetobacterium bakii DSM 8293, a potential psychrophilic chemical producer through syngas fermentation.</title>
        <authorList>
            <person name="Song Y."/>
            <person name="Hwang S."/>
            <person name="Cho B.-K."/>
        </authorList>
    </citation>
    <scope>NUCLEOTIDE SEQUENCE [LARGE SCALE GENOMIC DNA]</scope>
    <source>
        <strain evidence="7">DSM 8239</strain>
    </source>
</reference>
<feature type="transmembrane region" description="Helical" evidence="5">
    <location>
        <begin position="171"/>
        <end position="194"/>
    </location>
</feature>
<organism evidence="6 7">
    <name type="scientific">Acetobacterium bakii</name>
    <dbReference type="NCBI Taxonomy" id="52689"/>
    <lineage>
        <taxon>Bacteria</taxon>
        <taxon>Bacillati</taxon>
        <taxon>Bacillota</taxon>
        <taxon>Clostridia</taxon>
        <taxon>Eubacteriales</taxon>
        <taxon>Eubacteriaceae</taxon>
        <taxon>Acetobacterium</taxon>
    </lineage>
</organism>
<dbReference type="InterPro" id="IPR001898">
    <property type="entry name" value="SLC13A/DASS"/>
</dbReference>
<evidence type="ECO:0000313" key="7">
    <source>
        <dbReference type="Proteomes" id="UP000036873"/>
    </source>
</evidence>
<feature type="transmembrane region" description="Helical" evidence="5">
    <location>
        <begin position="122"/>
        <end position="139"/>
    </location>
</feature>
<evidence type="ECO:0000256" key="1">
    <source>
        <dbReference type="ARBA" id="ARBA00004141"/>
    </source>
</evidence>
<gene>
    <name evidence="6" type="ORF">AKG39_09195</name>
</gene>
<feature type="transmembrane region" description="Helical" evidence="5">
    <location>
        <begin position="319"/>
        <end position="339"/>
    </location>
</feature>
<feature type="transmembrane region" description="Helical" evidence="5">
    <location>
        <begin position="287"/>
        <end position="307"/>
    </location>
</feature>
<proteinExistence type="predicted"/>
<feature type="transmembrane region" description="Helical" evidence="5">
    <location>
        <begin position="58"/>
        <end position="76"/>
    </location>
</feature>
<comment type="subcellular location">
    <subcellularLocation>
        <location evidence="1">Membrane</location>
        <topology evidence="1">Multi-pass membrane protein</topology>
    </subcellularLocation>
</comment>
<evidence type="ECO:0000313" key="6">
    <source>
        <dbReference type="EMBL" id="KNZ41985.1"/>
    </source>
</evidence>
<feature type="transmembrane region" description="Helical" evidence="5">
    <location>
        <begin position="9"/>
        <end position="28"/>
    </location>
</feature>
<evidence type="ECO:0000256" key="5">
    <source>
        <dbReference type="SAM" id="Phobius"/>
    </source>
</evidence>